<keyword evidence="3" id="KW-1185">Reference proteome</keyword>
<gene>
    <name evidence="2" type="ORF">SAMN06265355_11358</name>
</gene>
<dbReference type="RefSeq" id="WP_089315055.1">
    <property type="nucleotide sequence ID" value="NZ_FZNP01000013.1"/>
</dbReference>
<dbReference type="InterPro" id="IPR029068">
    <property type="entry name" value="Glyas_Bleomycin-R_OHBP_Dase"/>
</dbReference>
<protein>
    <recommendedName>
        <fullName evidence="1">VOC domain-containing protein</fullName>
    </recommendedName>
</protein>
<dbReference type="OrthoDB" id="1645442at2"/>
<sequence length="120" mass="12709">MSVLNALGAVIIDCADHTALAEFYRKATGWEVSYGDDDVVYLGNGSAPQLALQRIVGYRPPVWPGPAKHAHLDFAVADVEVAVKELLALGASRPDAQPGEGEWTVLIDPEGHPFCVAAGD</sequence>
<dbReference type="PANTHER" id="PTHR35908:SF1">
    <property type="entry name" value="CONSERVED PROTEIN"/>
    <property type="match status" value="1"/>
</dbReference>
<dbReference type="Proteomes" id="UP000198420">
    <property type="component" value="Unassembled WGS sequence"/>
</dbReference>
<dbReference type="PANTHER" id="PTHR35908">
    <property type="entry name" value="HYPOTHETICAL FUSION PROTEIN"/>
    <property type="match status" value="1"/>
</dbReference>
<dbReference type="EMBL" id="FZNP01000013">
    <property type="protein sequence ID" value="SNS22376.1"/>
    <property type="molecule type" value="Genomic_DNA"/>
</dbReference>
<dbReference type="AlphaFoldDB" id="A0A239CQ56"/>
<dbReference type="InterPro" id="IPR041581">
    <property type="entry name" value="Glyoxalase_6"/>
</dbReference>
<name>A0A239CQ56_9ACTN</name>
<dbReference type="InterPro" id="IPR037523">
    <property type="entry name" value="VOC_core"/>
</dbReference>
<evidence type="ECO:0000313" key="2">
    <source>
        <dbReference type="EMBL" id="SNS22376.1"/>
    </source>
</evidence>
<dbReference type="PROSITE" id="PS51819">
    <property type="entry name" value="VOC"/>
    <property type="match status" value="1"/>
</dbReference>
<evidence type="ECO:0000259" key="1">
    <source>
        <dbReference type="PROSITE" id="PS51819"/>
    </source>
</evidence>
<proteinExistence type="predicted"/>
<accession>A0A239CQ56</accession>
<reference evidence="3" key="1">
    <citation type="submission" date="2017-06" db="EMBL/GenBank/DDBJ databases">
        <authorList>
            <person name="Varghese N."/>
            <person name="Submissions S."/>
        </authorList>
    </citation>
    <scope>NUCLEOTIDE SEQUENCE [LARGE SCALE GENOMIC DNA]</scope>
    <source>
        <strain evidence="3">DSM 44485</strain>
    </source>
</reference>
<dbReference type="Gene3D" id="3.10.180.10">
    <property type="entry name" value="2,3-Dihydroxybiphenyl 1,2-Dioxygenase, domain 1"/>
    <property type="match status" value="1"/>
</dbReference>
<dbReference type="CDD" id="cd06587">
    <property type="entry name" value="VOC"/>
    <property type="match status" value="1"/>
</dbReference>
<organism evidence="2 3">
    <name type="scientific">Actinomadura mexicana</name>
    <dbReference type="NCBI Taxonomy" id="134959"/>
    <lineage>
        <taxon>Bacteria</taxon>
        <taxon>Bacillati</taxon>
        <taxon>Actinomycetota</taxon>
        <taxon>Actinomycetes</taxon>
        <taxon>Streptosporangiales</taxon>
        <taxon>Thermomonosporaceae</taxon>
        <taxon>Actinomadura</taxon>
    </lineage>
</organism>
<evidence type="ECO:0000313" key="3">
    <source>
        <dbReference type="Proteomes" id="UP000198420"/>
    </source>
</evidence>
<dbReference type="Pfam" id="PF18029">
    <property type="entry name" value="Glyoxalase_6"/>
    <property type="match status" value="1"/>
</dbReference>
<dbReference type="SUPFAM" id="SSF54593">
    <property type="entry name" value="Glyoxalase/Bleomycin resistance protein/Dihydroxybiphenyl dioxygenase"/>
    <property type="match status" value="1"/>
</dbReference>
<feature type="domain" description="VOC" evidence="1">
    <location>
        <begin position="6"/>
        <end position="119"/>
    </location>
</feature>